<organism evidence="2 3">
    <name type="scientific">Lichenifustis flavocetrariae</name>
    <dbReference type="NCBI Taxonomy" id="2949735"/>
    <lineage>
        <taxon>Bacteria</taxon>
        <taxon>Pseudomonadati</taxon>
        <taxon>Pseudomonadota</taxon>
        <taxon>Alphaproteobacteria</taxon>
        <taxon>Hyphomicrobiales</taxon>
        <taxon>Lichenihabitantaceae</taxon>
        <taxon>Lichenifustis</taxon>
    </lineage>
</organism>
<keyword evidence="1" id="KW-0732">Signal</keyword>
<keyword evidence="3" id="KW-1185">Reference proteome</keyword>
<dbReference type="InterPro" id="IPR012334">
    <property type="entry name" value="Pectin_lyas_fold"/>
</dbReference>
<dbReference type="SMART" id="SM00710">
    <property type="entry name" value="PbH1"/>
    <property type="match status" value="5"/>
</dbReference>
<feature type="signal peptide" evidence="1">
    <location>
        <begin position="1"/>
        <end position="20"/>
    </location>
</feature>
<protein>
    <submittedName>
        <fullName evidence="2">Right-handed parallel beta-helix repeat-containing protein</fullName>
    </submittedName>
</protein>
<dbReference type="Proteomes" id="UP001165667">
    <property type="component" value="Unassembled WGS sequence"/>
</dbReference>
<dbReference type="NCBIfam" id="NF041518">
    <property type="entry name" value="choice_anch_Q"/>
    <property type="match status" value="1"/>
</dbReference>
<name>A0AA42CMP5_9HYPH</name>
<dbReference type="InterPro" id="IPR011050">
    <property type="entry name" value="Pectin_lyase_fold/virulence"/>
</dbReference>
<dbReference type="InterPro" id="IPR006626">
    <property type="entry name" value="PbH1"/>
</dbReference>
<dbReference type="AlphaFoldDB" id="A0AA42CMP5"/>
<dbReference type="RefSeq" id="WP_282584940.1">
    <property type="nucleotide sequence ID" value="NZ_JAMOIM010000006.1"/>
</dbReference>
<dbReference type="InterPro" id="IPR059226">
    <property type="entry name" value="Choice_anch_Q_dom"/>
</dbReference>
<evidence type="ECO:0000313" key="2">
    <source>
        <dbReference type="EMBL" id="MCW6508570.1"/>
    </source>
</evidence>
<reference evidence="2" key="1">
    <citation type="submission" date="2022-05" db="EMBL/GenBank/DDBJ databases">
        <authorList>
            <person name="Pankratov T."/>
        </authorList>
    </citation>
    <scope>NUCLEOTIDE SEQUENCE</scope>
    <source>
        <strain evidence="2">BP6-180914</strain>
    </source>
</reference>
<sequence>MKRVLAAGMFMAVCPAIAQAIEVYPGCPVPSIKPSHRNFYVDPVKGSDQGDGSAAKPWKNLTAVIGMSNKLLSAKAWSNKNQSYGDVNPSGPIKAGDVVILMSGNYGTLKILNSFNTDFVWVMAGPGQTPVIRQMNIVSSAKFVFQGIKFQGGSPSTNTDVKKKPLDGQVTVGDGDYTGISNNVVFSNDTFSTTDDTRGWSDADWILKPYFTTFSSRVSCVSLTNSKIYNVFNGAMMGKDSNFFANNVVDYFQTDGIDITYSNITVRGNTFTNGNINKLNGYHADAIQGWSNLVNGAYTTNSNVRIEDNKIIKLNDPDSYLQGISIFDGKWDNLIVQNNVVVTDTNNGIAVFGAKNSSVINNTVVSSGSTQALLWISHGKDGSLPSNILVRNNIAPVLAVAEPGVSYDHNIFTSKLIGKEGSITVALVKSGQPSTQTTLVPTPSSLFVKLDNANGAYDLRLKGGSAGIGAGSPAKAPTTDITGKTRKVPVDIGAYSN</sequence>
<dbReference type="Gene3D" id="2.160.20.10">
    <property type="entry name" value="Single-stranded right-handed beta-helix, Pectin lyase-like"/>
    <property type="match status" value="1"/>
</dbReference>
<evidence type="ECO:0000256" key="1">
    <source>
        <dbReference type="SAM" id="SignalP"/>
    </source>
</evidence>
<accession>A0AA42CMP5</accession>
<feature type="chain" id="PRO_5041257916" evidence="1">
    <location>
        <begin position="21"/>
        <end position="497"/>
    </location>
</feature>
<dbReference type="EMBL" id="JAMOIM010000006">
    <property type="protein sequence ID" value="MCW6508570.1"/>
    <property type="molecule type" value="Genomic_DNA"/>
</dbReference>
<dbReference type="SUPFAM" id="SSF51126">
    <property type="entry name" value="Pectin lyase-like"/>
    <property type="match status" value="1"/>
</dbReference>
<comment type="caution">
    <text evidence="2">The sequence shown here is derived from an EMBL/GenBank/DDBJ whole genome shotgun (WGS) entry which is preliminary data.</text>
</comment>
<proteinExistence type="predicted"/>
<evidence type="ECO:0000313" key="3">
    <source>
        <dbReference type="Proteomes" id="UP001165667"/>
    </source>
</evidence>
<gene>
    <name evidence="2" type="ORF">M8523_11125</name>
</gene>